<feature type="chain" id="PRO_5046977619" evidence="1">
    <location>
        <begin position="21"/>
        <end position="179"/>
    </location>
</feature>
<keyword evidence="1" id="KW-0732">Signal</keyword>
<comment type="caution">
    <text evidence="2">The sequence shown here is derived from an EMBL/GenBank/DDBJ whole genome shotgun (WGS) entry which is preliminary data.</text>
</comment>
<reference evidence="2 3" key="1">
    <citation type="submission" date="2020-12" db="EMBL/GenBank/DDBJ databases">
        <authorList>
            <person name="Ruan W."/>
            <person name="Khan S.A."/>
            <person name="Jeon C.O."/>
        </authorList>
    </citation>
    <scope>NUCLEOTIDE SEQUENCE [LARGE SCALE GENOMIC DNA]</scope>
    <source>
        <strain evidence="2 3">MA-13</strain>
    </source>
</reference>
<organism evidence="2 3">
    <name type="scientific">Rheinheimera maricola</name>
    <dbReference type="NCBI Taxonomy" id="2793282"/>
    <lineage>
        <taxon>Bacteria</taxon>
        <taxon>Pseudomonadati</taxon>
        <taxon>Pseudomonadota</taxon>
        <taxon>Gammaproteobacteria</taxon>
        <taxon>Chromatiales</taxon>
        <taxon>Chromatiaceae</taxon>
        <taxon>Rheinheimera</taxon>
    </lineage>
</organism>
<evidence type="ECO:0000256" key="1">
    <source>
        <dbReference type="SAM" id="SignalP"/>
    </source>
</evidence>
<feature type="signal peptide" evidence="1">
    <location>
        <begin position="1"/>
        <end position="20"/>
    </location>
</feature>
<gene>
    <name evidence="2" type="ORF">I4W93_012780</name>
</gene>
<dbReference type="Pfam" id="PF11454">
    <property type="entry name" value="DUF3016"/>
    <property type="match status" value="1"/>
</dbReference>
<reference evidence="2 3" key="2">
    <citation type="submission" date="2021-08" db="EMBL/GenBank/DDBJ databases">
        <title>Rheinheimera aquimaris sp. nov., isolated from seawater of the East Sea in Korea.</title>
        <authorList>
            <person name="Kim K.H."/>
            <person name="Wenting R."/>
            <person name="Kim K.R."/>
            <person name="Jeon C.O."/>
        </authorList>
    </citation>
    <scope>NUCLEOTIDE SEQUENCE [LARGE SCALE GENOMIC DNA]</scope>
    <source>
        <strain evidence="2 3">MA-13</strain>
    </source>
</reference>
<name>A0ABS7XAB5_9GAMM</name>
<dbReference type="Proteomes" id="UP000663814">
    <property type="component" value="Unassembled WGS sequence"/>
</dbReference>
<protein>
    <submittedName>
        <fullName evidence="2">DUF3016 domain-containing protein</fullName>
    </submittedName>
</protein>
<proteinExistence type="predicted"/>
<dbReference type="RefSeq" id="WP_205311404.1">
    <property type="nucleotide sequence ID" value="NZ_JAERPS020000004.1"/>
</dbReference>
<keyword evidence="3" id="KW-1185">Reference proteome</keyword>
<evidence type="ECO:0000313" key="3">
    <source>
        <dbReference type="Proteomes" id="UP000663814"/>
    </source>
</evidence>
<accession>A0ABS7XAB5</accession>
<evidence type="ECO:0000313" key="2">
    <source>
        <dbReference type="EMBL" id="MBZ9612472.1"/>
    </source>
</evidence>
<dbReference type="EMBL" id="JAERPS020000004">
    <property type="protein sequence ID" value="MBZ9612472.1"/>
    <property type="molecule type" value="Genomic_DNA"/>
</dbReference>
<sequence>MRKILLLCGLTVLATTAVQAGEVKVTWQEPEKFTDIRPANDNRKAYRARVIKKFEGFFTDMASDLPQGYQWDITVTDIDLAGDVDYFAGGAGNALRIVKDIYSPAIKFNYVLRDKHGEEVANGEEKLRDMSFMQQLRSSNSNEEFRYEKQMLQDWFKKELQPKVEQYAQSLPKVSGPTP</sequence>
<dbReference type="InterPro" id="IPR021557">
    <property type="entry name" value="DUF3016"/>
</dbReference>